<accession>A8MKW2</accession>
<dbReference type="SUPFAM" id="SSF53807">
    <property type="entry name" value="Helical backbone' metal receptor"/>
    <property type="match status" value="1"/>
</dbReference>
<keyword evidence="5" id="KW-1185">Reference proteome</keyword>
<dbReference type="HOGENOM" id="CLU_038034_13_1_9"/>
<dbReference type="AlphaFoldDB" id="A8MKW2"/>
<proteinExistence type="inferred from homology"/>
<feature type="chain" id="PRO_5039045077" evidence="2">
    <location>
        <begin position="27"/>
        <end position="363"/>
    </location>
</feature>
<evidence type="ECO:0000256" key="1">
    <source>
        <dbReference type="ARBA" id="ARBA00008814"/>
    </source>
</evidence>
<dbReference type="STRING" id="350688.Clos_0215"/>
<keyword evidence="2" id="KW-0732">Signal</keyword>
<evidence type="ECO:0000313" key="5">
    <source>
        <dbReference type="Proteomes" id="UP000000269"/>
    </source>
</evidence>
<dbReference type="PANTHER" id="PTHR30535">
    <property type="entry name" value="VITAMIN B12-BINDING PROTEIN"/>
    <property type="match status" value="1"/>
</dbReference>
<feature type="signal peptide" evidence="2">
    <location>
        <begin position="1"/>
        <end position="26"/>
    </location>
</feature>
<evidence type="ECO:0000313" key="4">
    <source>
        <dbReference type="EMBL" id="ABW17779.1"/>
    </source>
</evidence>
<name>A8MKW2_ALKOO</name>
<evidence type="ECO:0000256" key="2">
    <source>
        <dbReference type="SAM" id="SignalP"/>
    </source>
</evidence>
<reference evidence="5" key="1">
    <citation type="submission" date="2007-10" db="EMBL/GenBank/DDBJ databases">
        <title>Complete genome of Alkaliphilus oremlandii OhILAs.</title>
        <authorList>
            <person name="Copeland A."/>
            <person name="Lucas S."/>
            <person name="Lapidus A."/>
            <person name="Barry K."/>
            <person name="Detter J.C."/>
            <person name="Glavina del Rio T."/>
            <person name="Hammon N."/>
            <person name="Israni S."/>
            <person name="Dalin E."/>
            <person name="Tice H."/>
            <person name="Pitluck S."/>
            <person name="Chain P."/>
            <person name="Malfatti S."/>
            <person name="Shin M."/>
            <person name="Vergez L."/>
            <person name="Schmutz J."/>
            <person name="Larimer F."/>
            <person name="Land M."/>
            <person name="Hauser L."/>
            <person name="Kyrpides N."/>
            <person name="Mikhailova N."/>
            <person name="Stolz J.F."/>
            <person name="Dawson A."/>
            <person name="Fisher E."/>
            <person name="Crable B."/>
            <person name="Perera E."/>
            <person name="Lisak J."/>
            <person name="Ranganathan M."/>
            <person name="Basu P."/>
            <person name="Richardson P."/>
        </authorList>
    </citation>
    <scope>NUCLEOTIDE SEQUENCE [LARGE SCALE GENOMIC DNA]</scope>
    <source>
        <strain evidence="5">OhILAs</strain>
    </source>
</reference>
<evidence type="ECO:0000259" key="3">
    <source>
        <dbReference type="PROSITE" id="PS50983"/>
    </source>
</evidence>
<protein>
    <submittedName>
        <fullName evidence="4">Periplasmic binding protein</fullName>
    </submittedName>
</protein>
<dbReference type="EMBL" id="CP000853">
    <property type="protein sequence ID" value="ABW17779.1"/>
    <property type="molecule type" value="Genomic_DNA"/>
</dbReference>
<comment type="similarity">
    <text evidence="1">Belongs to the bacterial solute-binding protein 8 family.</text>
</comment>
<dbReference type="KEGG" id="aoe:Clos_0215"/>
<dbReference type="Pfam" id="PF01497">
    <property type="entry name" value="Peripla_BP_2"/>
    <property type="match status" value="1"/>
</dbReference>
<dbReference type="RefSeq" id="WP_012158094.1">
    <property type="nucleotide sequence ID" value="NC_009922.1"/>
</dbReference>
<dbReference type="InterPro" id="IPR050902">
    <property type="entry name" value="ABC_Transporter_SBP"/>
</dbReference>
<organism evidence="4 5">
    <name type="scientific">Alkaliphilus oremlandii (strain OhILAs)</name>
    <name type="common">Clostridium oremlandii (strain OhILAs)</name>
    <dbReference type="NCBI Taxonomy" id="350688"/>
    <lineage>
        <taxon>Bacteria</taxon>
        <taxon>Bacillati</taxon>
        <taxon>Bacillota</taxon>
        <taxon>Clostridia</taxon>
        <taxon>Peptostreptococcales</taxon>
        <taxon>Natronincolaceae</taxon>
        <taxon>Alkaliphilus</taxon>
    </lineage>
</organism>
<dbReference type="PANTHER" id="PTHR30535:SF34">
    <property type="entry name" value="MOLYBDATE-BINDING PROTEIN MOLA"/>
    <property type="match status" value="1"/>
</dbReference>
<dbReference type="InterPro" id="IPR002491">
    <property type="entry name" value="ABC_transptr_periplasmic_BD"/>
</dbReference>
<dbReference type="Gene3D" id="3.40.50.1980">
    <property type="entry name" value="Nitrogenase molybdenum iron protein domain"/>
    <property type="match status" value="2"/>
</dbReference>
<dbReference type="Proteomes" id="UP000000269">
    <property type="component" value="Chromosome"/>
</dbReference>
<dbReference type="OrthoDB" id="9787830at2"/>
<dbReference type="PROSITE" id="PS51257">
    <property type="entry name" value="PROKAR_LIPOPROTEIN"/>
    <property type="match status" value="1"/>
</dbReference>
<dbReference type="PROSITE" id="PS50983">
    <property type="entry name" value="FE_B12_PBP"/>
    <property type="match status" value="1"/>
</dbReference>
<sequence>MKMIKNKSKVLLSTVLILTMVMSLMIGCTSKPTNSEPTVSKGAEEIEPKTKTIIDSVGREVEIPTKIEKVVTVGPVGVLNCFVFTMGEGNTIANGLPPRFAKSKNWKYHSIFNPAIATNPVVEDGNAVSMETLIEINPDIVLTMDEKTADDIWNKGMNAIVLNWKNPEDVKEAVNLLGQIYNKPERAEEYSKYFDRTLAKVKDTASKISEEKRVRVLNTSLGSLSQPHVIAEWWIEEAGGISVTGGIERKQRLEFSLEQLLEWNPEVMIVSSQDDKELAYSDERFKDLEAVKNKRIYVTPSFGHVWANRTMEQPLTVLWAAKLFYPEEFKDINMNEELKLFSEKFFSYKLSDEESKEILGDMN</sequence>
<gene>
    <name evidence="4" type="ordered locus">Clos_0215</name>
</gene>
<feature type="domain" description="Fe/B12 periplasmic-binding" evidence="3">
    <location>
        <begin position="69"/>
        <end position="328"/>
    </location>
</feature>
<dbReference type="eggNOG" id="COG0614">
    <property type="taxonomic scope" value="Bacteria"/>
</dbReference>